<dbReference type="AlphaFoldDB" id="A7HTQ1"/>
<reference evidence="5 6" key="1">
    <citation type="journal article" date="2011" name="Stand. Genomic Sci.">
        <title>Complete genome sequence of Parvibaculum lavamentivorans type strain (DS-1(T)).</title>
        <authorList>
            <person name="Schleheck D."/>
            <person name="Weiss M."/>
            <person name="Pitluck S."/>
            <person name="Bruce D."/>
            <person name="Land M.L."/>
            <person name="Han S."/>
            <person name="Saunders E."/>
            <person name="Tapia R."/>
            <person name="Detter C."/>
            <person name="Brettin T."/>
            <person name="Han J."/>
            <person name="Woyke T."/>
            <person name="Goodwin L."/>
            <person name="Pennacchio L."/>
            <person name="Nolan M."/>
            <person name="Cook A.M."/>
            <person name="Kjelleberg S."/>
            <person name="Thomas T."/>
        </authorList>
    </citation>
    <scope>NUCLEOTIDE SEQUENCE [LARGE SCALE GENOMIC DNA]</scope>
    <source>
        <strain evidence="6">DS-1 / DSM 13023 / NCIMB 13966</strain>
    </source>
</reference>
<organism evidence="5 6">
    <name type="scientific">Parvibaculum lavamentivorans (strain DS-1 / DSM 13023 / NCIMB 13966)</name>
    <dbReference type="NCBI Taxonomy" id="402881"/>
    <lineage>
        <taxon>Bacteria</taxon>
        <taxon>Pseudomonadati</taxon>
        <taxon>Pseudomonadota</taxon>
        <taxon>Alphaproteobacteria</taxon>
        <taxon>Hyphomicrobiales</taxon>
        <taxon>Parvibaculaceae</taxon>
        <taxon>Parvibaculum</taxon>
    </lineage>
</organism>
<dbReference type="PANTHER" id="PTHR48081:SF8">
    <property type="entry name" value="ALPHA_BETA HYDROLASE FOLD-3 DOMAIN-CONTAINING PROTEIN-RELATED"/>
    <property type="match status" value="1"/>
</dbReference>
<feature type="domain" description="Alpha/beta hydrolase fold-3" evidence="4">
    <location>
        <begin position="81"/>
        <end position="288"/>
    </location>
</feature>
<dbReference type="InterPro" id="IPR029058">
    <property type="entry name" value="AB_hydrolase_fold"/>
</dbReference>
<dbReference type="HOGENOM" id="CLU_012494_6_4_5"/>
<dbReference type="EMBL" id="CP000774">
    <property type="protein sequence ID" value="ABS63284.1"/>
    <property type="molecule type" value="Genomic_DNA"/>
</dbReference>
<dbReference type="PROSITE" id="PS01174">
    <property type="entry name" value="LIPASE_GDXG_SER"/>
    <property type="match status" value="1"/>
</dbReference>
<dbReference type="InterPro" id="IPR033140">
    <property type="entry name" value="Lipase_GDXG_put_SER_AS"/>
</dbReference>
<keyword evidence="6" id="KW-1185">Reference proteome</keyword>
<keyword evidence="2 5" id="KW-0378">Hydrolase</keyword>
<dbReference type="STRING" id="402881.Plav_1665"/>
<proteinExistence type="inferred from homology"/>
<evidence type="ECO:0000313" key="6">
    <source>
        <dbReference type="Proteomes" id="UP000006377"/>
    </source>
</evidence>
<comment type="similarity">
    <text evidence="1">Belongs to the 'GDXG' lipolytic enzyme family.</text>
</comment>
<dbReference type="Proteomes" id="UP000006377">
    <property type="component" value="Chromosome"/>
</dbReference>
<dbReference type="KEGG" id="pla:Plav_1665"/>
<dbReference type="GO" id="GO:0016787">
    <property type="term" value="F:hydrolase activity"/>
    <property type="evidence" value="ECO:0007669"/>
    <property type="project" value="UniProtKB-KW"/>
</dbReference>
<gene>
    <name evidence="5" type="ordered locus">Plav_1665</name>
</gene>
<feature type="active site" evidence="3">
    <location>
        <position position="159"/>
    </location>
</feature>
<dbReference type="OrthoDB" id="9806180at2"/>
<evidence type="ECO:0000256" key="2">
    <source>
        <dbReference type="ARBA" id="ARBA00022801"/>
    </source>
</evidence>
<protein>
    <submittedName>
        <fullName evidence="5">Alpha/beta hydrolase fold-3 domain protein</fullName>
    </submittedName>
</protein>
<dbReference type="InterPro" id="IPR013094">
    <property type="entry name" value="AB_hydrolase_3"/>
</dbReference>
<dbReference type="InterPro" id="IPR050300">
    <property type="entry name" value="GDXG_lipolytic_enzyme"/>
</dbReference>
<dbReference type="PANTHER" id="PTHR48081">
    <property type="entry name" value="AB HYDROLASE SUPERFAMILY PROTEIN C4A8.06C"/>
    <property type="match status" value="1"/>
</dbReference>
<accession>A7HTQ1</accession>
<sequence>MSLDPQAKALLDQLSADPDAPRLIDLPPAAGREMYRAMAGMLDLQGVAIGKTEDRTIPGPAGDIPVRIYTPVAAGGTGPALVYYHGGGWVIGDLDTHDALCRTLANEAGCKVIAVHYRLAPEAPFPAAFDDAFAAVKWVESNSSEIGIDPNRIAVAGDSAGGNLAAAVCLRAKAEKSPEIAFQLLIYPVTDAPRGTQSYKDFAEGYFLEAEGMDWFWNHYVVNAGEDPANPFAAPLRAPTLTGLPPAYVVTAGFDVLRDEGKAYAEALKKAGVEVEYVNYEGMIHGFFNLQGALDVSRDAVKAAAKALKEALA</sequence>
<evidence type="ECO:0000259" key="4">
    <source>
        <dbReference type="Pfam" id="PF07859"/>
    </source>
</evidence>
<dbReference type="FunFam" id="3.40.50.1820:FF:000089">
    <property type="entry name" value="Alpha/beta hydrolase"/>
    <property type="match status" value="1"/>
</dbReference>
<dbReference type="ESTHER" id="parl1-a7htq1">
    <property type="family name" value="Hormone-sensitive_lipase_like"/>
</dbReference>
<evidence type="ECO:0000256" key="3">
    <source>
        <dbReference type="PROSITE-ProRule" id="PRU10038"/>
    </source>
</evidence>
<dbReference type="Pfam" id="PF07859">
    <property type="entry name" value="Abhydrolase_3"/>
    <property type="match status" value="1"/>
</dbReference>
<evidence type="ECO:0000313" key="5">
    <source>
        <dbReference type="EMBL" id="ABS63284.1"/>
    </source>
</evidence>
<dbReference type="RefSeq" id="WP_012110575.1">
    <property type="nucleotide sequence ID" value="NC_009719.1"/>
</dbReference>
<evidence type="ECO:0000256" key="1">
    <source>
        <dbReference type="ARBA" id="ARBA00010515"/>
    </source>
</evidence>
<dbReference type="Gene3D" id="3.40.50.1820">
    <property type="entry name" value="alpha/beta hydrolase"/>
    <property type="match status" value="1"/>
</dbReference>
<dbReference type="SUPFAM" id="SSF53474">
    <property type="entry name" value="alpha/beta-Hydrolases"/>
    <property type="match status" value="1"/>
</dbReference>
<dbReference type="eggNOG" id="COG0657">
    <property type="taxonomic scope" value="Bacteria"/>
</dbReference>
<name>A7HTQ1_PARL1</name>